<reference evidence="2 3" key="1">
    <citation type="submission" date="2021-06" db="EMBL/GenBank/DDBJ databases">
        <title>Caerostris extrusa draft genome.</title>
        <authorList>
            <person name="Kono N."/>
            <person name="Arakawa K."/>
        </authorList>
    </citation>
    <scope>NUCLEOTIDE SEQUENCE [LARGE SCALE GENOMIC DNA]</scope>
</reference>
<evidence type="ECO:0000256" key="1">
    <source>
        <dbReference type="SAM" id="MobiDB-lite"/>
    </source>
</evidence>
<evidence type="ECO:0000313" key="2">
    <source>
        <dbReference type="EMBL" id="GIY99119.1"/>
    </source>
</evidence>
<dbReference type="AlphaFoldDB" id="A0AAV4XYP5"/>
<dbReference type="Proteomes" id="UP001054945">
    <property type="component" value="Unassembled WGS sequence"/>
</dbReference>
<name>A0AAV4XYP5_CAEEX</name>
<organism evidence="2 3">
    <name type="scientific">Caerostris extrusa</name>
    <name type="common">Bark spider</name>
    <name type="synonym">Caerostris bankana</name>
    <dbReference type="NCBI Taxonomy" id="172846"/>
    <lineage>
        <taxon>Eukaryota</taxon>
        <taxon>Metazoa</taxon>
        <taxon>Ecdysozoa</taxon>
        <taxon>Arthropoda</taxon>
        <taxon>Chelicerata</taxon>
        <taxon>Arachnida</taxon>
        <taxon>Araneae</taxon>
        <taxon>Araneomorphae</taxon>
        <taxon>Entelegynae</taxon>
        <taxon>Araneoidea</taxon>
        <taxon>Araneidae</taxon>
        <taxon>Caerostris</taxon>
    </lineage>
</organism>
<feature type="region of interest" description="Disordered" evidence="1">
    <location>
        <begin position="1"/>
        <end position="42"/>
    </location>
</feature>
<gene>
    <name evidence="2" type="ORF">CEXT_770511</name>
</gene>
<feature type="region of interest" description="Disordered" evidence="1">
    <location>
        <begin position="96"/>
        <end position="160"/>
    </location>
</feature>
<keyword evidence="3" id="KW-1185">Reference proteome</keyword>
<feature type="compositionally biased region" description="Polar residues" evidence="1">
    <location>
        <begin position="28"/>
        <end position="37"/>
    </location>
</feature>
<evidence type="ECO:0000313" key="3">
    <source>
        <dbReference type="Proteomes" id="UP001054945"/>
    </source>
</evidence>
<dbReference type="EMBL" id="BPLR01018386">
    <property type="protein sequence ID" value="GIY99119.1"/>
    <property type="molecule type" value="Genomic_DNA"/>
</dbReference>
<accession>A0AAV4XYP5</accession>
<proteinExistence type="predicted"/>
<sequence>MSGRGSEPADVNMQTDGNASGEDGNYESPVSPSQPTPITRCKKGNELTIATQIANQKTEMQAICTNLDVLYGKLPPDQKALDELLTAHLEQLEADQEKAAAAAAAAANSKPPPQGTSQQKRKTPTTIDDEGFITPGRRRTKKGTATATPNPAPVNISNNKFSFPTNSHPEVADEGNHEQFARRPRIPPFFVKTRPDWHSILTLIRQEAPSMTAVMSRDHFLK</sequence>
<protein>
    <submittedName>
        <fullName evidence="2">Uncharacterized protein</fullName>
    </submittedName>
</protein>
<comment type="caution">
    <text evidence="2">The sequence shown here is derived from an EMBL/GenBank/DDBJ whole genome shotgun (WGS) entry which is preliminary data.</text>
</comment>